<evidence type="ECO:0000256" key="11">
    <source>
        <dbReference type="ARBA" id="ARBA00023180"/>
    </source>
</evidence>
<evidence type="ECO:0000256" key="3">
    <source>
        <dbReference type="ARBA" id="ARBA00022692"/>
    </source>
</evidence>
<reference evidence="24 25" key="1">
    <citation type="submission" date="2019-06" db="EMBL/GenBank/DDBJ databases">
        <title>Draft genomes of female and male turbot (Scophthalmus maximus).</title>
        <authorList>
            <person name="Xu H."/>
            <person name="Xu X.-W."/>
            <person name="Shao C."/>
            <person name="Chen S."/>
        </authorList>
    </citation>
    <scope>NUCLEOTIDE SEQUENCE [LARGE SCALE GENOMIC DNA]</scope>
    <source>
        <strain evidence="24">Ysfricsl-2016a</strain>
        <tissue evidence="24">Blood</tissue>
    </source>
</reference>
<feature type="transmembrane region" description="Helical" evidence="20">
    <location>
        <begin position="325"/>
        <end position="352"/>
    </location>
</feature>
<keyword evidence="6" id="KW-0770">Synapse</keyword>
<evidence type="ECO:0008006" key="26">
    <source>
        <dbReference type="Google" id="ProtNLM"/>
    </source>
</evidence>
<evidence type="ECO:0000256" key="5">
    <source>
        <dbReference type="ARBA" id="ARBA00022989"/>
    </source>
</evidence>
<feature type="transmembrane region" description="Helical" evidence="20">
    <location>
        <begin position="265"/>
        <end position="284"/>
    </location>
</feature>
<evidence type="ECO:0000256" key="21">
    <source>
        <dbReference type="SAM" id="MobiDB-lite"/>
    </source>
</evidence>
<keyword evidence="7 20" id="KW-0406">Ion transport</keyword>
<keyword evidence="11" id="KW-0325">Glycoprotein</keyword>
<comment type="caution">
    <text evidence="20">Lacks conserved residue(s) required for the propagation of feature annotation.</text>
</comment>
<dbReference type="Proteomes" id="UP000438429">
    <property type="component" value="Unassembled WGS sequence"/>
</dbReference>
<accession>A0A6A4S399</accession>
<name>A0A6A4S399_SCOMX</name>
<evidence type="ECO:0000256" key="13">
    <source>
        <dbReference type="ARBA" id="ARBA00023286"/>
    </source>
</evidence>
<evidence type="ECO:0000256" key="10">
    <source>
        <dbReference type="ARBA" id="ARBA00023170"/>
    </source>
</evidence>
<evidence type="ECO:0000256" key="15">
    <source>
        <dbReference type="ARBA" id="ARBA00034104"/>
    </source>
</evidence>
<organism evidence="24 25">
    <name type="scientific">Scophthalmus maximus</name>
    <name type="common">Turbot</name>
    <name type="synonym">Psetta maxima</name>
    <dbReference type="NCBI Taxonomy" id="52904"/>
    <lineage>
        <taxon>Eukaryota</taxon>
        <taxon>Metazoa</taxon>
        <taxon>Chordata</taxon>
        <taxon>Craniata</taxon>
        <taxon>Vertebrata</taxon>
        <taxon>Euteleostomi</taxon>
        <taxon>Actinopterygii</taxon>
        <taxon>Neopterygii</taxon>
        <taxon>Teleostei</taxon>
        <taxon>Neoteleostei</taxon>
        <taxon>Acanthomorphata</taxon>
        <taxon>Carangaria</taxon>
        <taxon>Pleuronectiformes</taxon>
        <taxon>Pleuronectoidei</taxon>
        <taxon>Scophthalmidae</taxon>
        <taxon>Scophthalmus</taxon>
    </lineage>
</organism>
<gene>
    <name evidence="24" type="ORF">F2P81_022532</name>
</gene>
<sequence length="487" mass="55341">MLLVGFLSLLVLAGKSAANQDPCGRRFWKRDVDVECLNASCGGATCEANCSYQDVLNHLKLTKDINLFHMIRPVRDPRSTTEVHLSLLLYAILEVKEKDQKFVPYVWITMWWKNDHIGWNPDEFCGIQSVSIPNELLWKPDLTIEEMTEIDKAPPSPYLTITSEGNVTLMNDQVLTSTCRMQIYKFPFDTQSCNLTIKSFIHSDNEIKLLQYSNSSEATEDSRGVMRIQSEWLFINMTVTSITVNYYSFNQTFVIYTINMKRRSALYIVNFILPILFLLCLDLASFLVSDSGGEKLGFKVTVLLAVTVMQLILNEILPSSSNRIPLIAVYCIGVFTLMMLSLLETVLVMHLIGKDSAPRDKETEKDRNREGKRGKDAVRSCDGQFNKLFHSKCSPETSPGKSPTELLPVAKEDSPSRLMEESNVSDELREVMKTLTLLLDSRKEEEAPGYWTGVAQKINKAFCIVYVTAATLFLLFMFINWTDDQNE</sequence>
<dbReference type="InterPro" id="IPR036734">
    <property type="entry name" value="Neur_chan_lig-bd_sf"/>
</dbReference>
<evidence type="ECO:0000256" key="18">
    <source>
        <dbReference type="ARBA" id="ARBA00036634"/>
    </source>
</evidence>
<dbReference type="Gene3D" id="2.70.170.10">
    <property type="entry name" value="Neurotransmitter-gated ion-channel ligand-binding domain"/>
    <property type="match status" value="1"/>
</dbReference>
<feature type="chain" id="PRO_5025719323" description="5-hydroxytryptamine receptor 3A-like" evidence="20">
    <location>
        <begin position="19"/>
        <end position="487"/>
    </location>
</feature>
<dbReference type="PROSITE" id="PS00236">
    <property type="entry name" value="NEUROTR_ION_CHANNEL"/>
    <property type="match status" value="1"/>
</dbReference>
<keyword evidence="3 20" id="KW-0812">Transmembrane</keyword>
<evidence type="ECO:0000256" key="4">
    <source>
        <dbReference type="ARBA" id="ARBA00022729"/>
    </source>
</evidence>
<dbReference type="FunFam" id="2.70.170.10:FF:000017">
    <property type="entry name" value="5-hydroxytryptamine receptor 3A"/>
    <property type="match status" value="1"/>
</dbReference>
<keyword evidence="5 20" id="KW-1133">Transmembrane helix</keyword>
<feature type="region of interest" description="Disordered" evidence="21">
    <location>
        <begin position="392"/>
        <end position="413"/>
    </location>
</feature>
<comment type="catalytic activity">
    <reaction evidence="16">
        <text>K(+)(in) = K(+)(out)</text>
        <dbReference type="Rhea" id="RHEA:29463"/>
        <dbReference type="ChEBI" id="CHEBI:29103"/>
    </reaction>
</comment>
<dbReference type="InterPro" id="IPR036719">
    <property type="entry name" value="Neuro-gated_channel_TM_sf"/>
</dbReference>
<feature type="region of interest" description="Disordered" evidence="21">
    <location>
        <begin position="358"/>
        <end position="377"/>
    </location>
</feature>
<dbReference type="FunFam" id="1.20.58.390:FF:000103">
    <property type="entry name" value="Si:ch211-256e16.10"/>
    <property type="match status" value="1"/>
</dbReference>
<dbReference type="GO" id="GO:0005230">
    <property type="term" value="F:extracellular ligand-gated monoatomic ion channel activity"/>
    <property type="evidence" value="ECO:0007669"/>
    <property type="project" value="InterPro"/>
</dbReference>
<dbReference type="AlphaFoldDB" id="A0A6A4S399"/>
<evidence type="ECO:0000259" key="22">
    <source>
        <dbReference type="Pfam" id="PF02931"/>
    </source>
</evidence>
<dbReference type="InterPro" id="IPR049944">
    <property type="entry name" value="LGIC_TM_5-HT3"/>
</dbReference>
<evidence type="ECO:0000256" key="20">
    <source>
        <dbReference type="RuleBase" id="RU000687"/>
    </source>
</evidence>
<keyword evidence="12" id="KW-0628">Postsynaptic cell membrane</keyword>
<comment type="catalytic activity">
    <reaction evidence="17">
        <text>Na(+)(in) = Na(+)(out)</text>
        <dbReference type="Rhea" id="RHEA:34963"/>
        <dbReference type="ChEBI" id="CHEBI:29101"/>
    </reaction>
</comment>
<comment type="subcellular location">
    <subcellularLocation>
        <location evidence="15">Postsynaptic cell membrane</location>
        <topology evidence="15">Multi-pass membrane protein</topology>
    </subcellularLocation>
</comment>
<keyword evidence="9" id="KW-1015">Disulfide bond</keyword>
<comment type="function">
    <text evidence="19">Forms serotonin (5-hydroxytryptamine/5-HT3)-activated cation-selective channel complexes, which when activated cause fast, depolarizing responses in neurons.</text>
</comment>
<evidence type="ECO:0000256" key="14">
    <source>
        <dbReference type="ARBA" id="ARBA00023303"/>
    </source>
</evidence>
<keyword evidence="13" id="KW-1071">Ligand-gated ion channel</keyword>
<evidence type="ECO:0000256" key="9">
    <source>
        <dbReference type="ARBA" id="ARBA00023157"/>
    </source>
</evidence>
<proteinExistence type="inferred from homology"/>
<dbReference type="PRINTS" id="PR00252">
    <property type="entry name" value="NRIONCHANNEL"/>
</dbReference>
<feature type="domain" description="Neurotransmitter-gated ion-channel transmembrane" evidence="23">
    <location>
        <begin position="272"/>
        <end position="478"/>
    </location>
</feature>
<dbReference type="Pfam" id="PF02931">
    <property type="entry name" value="Neur_chan_LBD"/>
    <property type="match status" value="1"/>
</dbReference>
<evidence type="ECO:0000256" key="17">
    <source>
        <dbReference type="ARBA" id="ARBA00036239"/>
    </source>
</evidence>
<dbReference type="PANTHER" id="PTHR18945">
    <property type="entry name" value="NEUROTRANSMITTER GATED ION CHANNEL"/>
    <property type="match status" value="1"/>
</dbReference>
<dbReference type="GO" id="GO:0045211">
    <property type="term" value="C:postsynaptic membrane"/>
    <property type="evidence" value="ECO:0007669"/>
    <property type="project" value="UniProtKB-SubCell"/>
</dbReference>
<dbReference type="InterPro" id="IPR018000">
    <property type="entry name" value="Neurotransmitter_ion_chnl_CS"/>
</dbReference>
<comment type="similarity">
    <text evidence="20">Belongs to the ligand-gated ion channel (TC 1.A.9) family.</text>
</comment>
<dbReference type="InterPro" id="IPR006202">
    <property type="entry name" value="Neur_chan_lig-bd"/>
</dbReference>
<evidence type="ECO:0000256" key="19">
    <source>
        <dbReference type="ARBA" id="ARBA00037540"/>
    </source>
</evidence>
<dbReference type="Pfam" id="PF02932">
    <property type="entry name" value="Neur_chan_memb"/>
    <property type="match status" value="1"/>
</dbReference>
<dbReference type="SUPFAM" id="SSF90112">
    <property type="entry name" value="Neurotransmitter-gated ion-channel transmembrane pore"/>
    <property type="match status" value="1"/>
</dbReference>
<keyword evidence="8 20" id="KW-0472">Membrane</keyword>
<dbReference type="GO" id="GO:0004888">
    <property type="term" value="F:transmembrane signaling receptor activity"/>
    <property type="evidence" value="ECO:0007669"/>
    <property type="project" value="InterPro"/>
</dbReference>
<dbReference type="CDD" id="cd19063">
    <property type="entry name" value="LGIC_TM_5-HT3"/>
    <property type="match status" value="1"/>
</dbReference>
<dbReference type="Gene3D" id="1.20.58.390">
    <property type="entry name" value="Neurotransmitter-gated ion-channel transmembrane domain"/>
    <property type="match status" value="1"/>
</dbReference>
<keyword evidence="10" id="KW-0675">Receptor</keyword>
<keyword evidence="2" id="KW-1003">Cell membrane</keyword>
<dbReference type="SUPFAM" id="SSF63712">
    <property type="entry name" value="Nicotinic receptor ligand binding domain-like"/>
    <property type="match status" value="1"/>
</dbReference>
<dbReference type="InterPro" id="IPR006201">
    <property type="entry name" value="Neur_channel"/>
</dbReference>
<comment type="catalytic activity">
    <reaction evidence="18">
        <text>Ca(2+)(in) = Ca(2+)(out)</text>
        <dbReference type="Rhea" id="RHEA:29671"/>
        <dbReference type="ChEBI" id="CHEBI:29108"/>
    </reaction>
</comment>
<feature type="signal peptide" evidence="20">
    <location>
        <begin position="1"/>
        <end position="18"/>
    </location>
</feature>
<evidence type="ECO:0000256" key="1">
    <source>
        <dbReference type="ARBA" id="ARBA00022448"/>
    </source>
</evidence>
<evidence type="ECO:0000313" key="24">
    <source>
        <dbReference type="EMBL" id="KAF0025651.1"/>
    </source>
</evidence>
<evidence type="ECO:0000256" key="2">
    <source>
        <dbReference type="ARBA" id="ARBA00022475"/>
    </source>
</evidence>
<keyword evidence="1 20" id="KW-0813">Transport</keyword>
<keyword evidence="4 20" id="KW-0732">Signal</keyword>
<evidence type="ECO:0000256" key="8">
    <source>
        <dbReference type="ARBA" id="ARBA00023136"/>
    </source>
</evidence>
<dbReference type="InterPro" id="IPR038050">
    <property type="entry name" value="Neuro_actylchol_rec"/>
</dbReference>
<evidence type="ECO:0000256" key="16">
    <source>
        <dbReference type="ARBA" id="ARBA00034430"/>
    </source>
</evidence>
<protein>
    <recommendedName>
        <fullName evidence="26">5-hydroxytryptamine receptor 3A-like</fullName>
    </recommendedName>
</protein>
<comment type="caution">
    <text evidence="24">The sequence shown here is derived from an EMBL/GenBank/DDBJ whole genome shotgun (WGS) entry which is preliminary data.</text>
</comment>
<evidence type="ECO:0000256" key="7">
    <source>
        <dbReference type="ARBA" id="ARBA00023065"/>
    </source>
</evidence>
<keyword evidence="14 20" id="KW-0407">Ion channel</keyword>
<evidence type="ECO:0000313" key="25">
    <source>
        <dbReference type="Proteomes" id="UP000438429"/>
    </source>
</evidence>
<evidence type="ECO:0000259" key="23">
    <source>
        <dbReference type="Pfam" id="PF02932"/>
    </source>
</evidence>
<evidence type="ECO:0000256" key="6">
    <source>
        <dbReference type="ARBA" id="ARBA00023018"/>
    </source>
</evidence>
<feature type="transmembrane region" description="Helical" evidence="20">
    <location>
        <begin position="461"/>
        <end position="481"/>
    </location>
</feature>
<feature type="domain" description="Neurotransmitter-gated ion-channel ligand-binding" evidence="22">
    <location>
        <begin position="69"/>
        <end position="263"/>
    </location>
</feature>
<dbReference type="EMBL" id="VEVO01000020">
    <property type="protein sequence ID" value="KAF0025651.1"/>
    <property type="molecule type" value="Genomic_DNA"/>
</dbReference>
<dbReference type="InterPro" id="IPR006029">
    <property type="entry name" value="Neurotrans-gated_channel_TM"/>
</dbReference>
<evidence type="ECO:0000256" key="12">
    <source>
        <dbReference type="ARBA" id="ARBA00023257"/>
    </source>
</evidence>